<evidence type="ECO:0000313" key="2">
    <source>
        <dbReference type="EMBL" id="OFW34928.1"/>
    </source>
</evidence>
<proteinExistence type="predicted"/>
<feature type="signal peptide" evidence="1">
    <location>
        <begin position="1"/>
        <end position="26"/>
    </location>
</feature>
<reference evidence="2 3" key="1">
    <citation type="journal article" date="2016" name="Nat. Commun.">
        <title>Thousands of microbial genomes shed light on interconnected biogeochemical processes in an aquifer system.</title>
        <authorList>
            <person name="Anantharaman K."/>
            <person name="Brown C.T."/>
            <person name="Hug L.A."/>
            <person name="Sharon I."/>
            <person name="Castelle C.J."/>
            <person name="Probst A.J."/>
            <person name="Thomas B.C."/>
            <person name="Singh A."/>
            <person name="Wilkins M.J."/>
            <person name="Karaoz U."/>
            <person name="Brodie E.L."/>
            <person name="Williams K.H."/>
            <person name="Hubbard S.S."/>
            <person name="Banfield J.F."/>
        </authorList>
    </citation>
    <scope>NUCLEOTIDE SEQUENCE [LARGE SCALE GENOMIC DNA]</scope>
</reference>
<dbReference type="AlphaFoldDB" id="A0A1F2UPL8"/>
<dbReference type="Proteomes" id="UP000178086">
    <property type="component" value="Unassembled WGS sequence"/>
</dbReference>
<comment type="caution">
    <text evidence="2">The sequence shown here is derived from an EMBL/GenBank/DDBJ whole genome shotgun (WGS) entry which is preliminary data.</text>
</comment>
<name>A0A1F2UPL8_9ACTN</name>
<protein>
    <recommendedName>
        <fullName evidence="4">DUF1080 domain-containing protein</fullName>
    </recommendedName>
</protein>
<evidence type="ECO:0000256" key="1">
    <source>
        <dbReference type="SAM" id="SignalP"/>
    </source>
</evidence>
<gene>
    <name evidence="2" type="ORF">A2074_06435</name>
</gene>
<dbReference type="EMBL" id="MELI01000027">
    <property type="protein sequence ID" value="OFW34928.1"/>
    <property type="molecule type" value="Genomic_DNA"/>
</dbReference>
<evidence type="ECO:0008006" key="4">
    <source>
        <dbReference type="Google" id="ProtNLM"/>
    </source>
</evidence>
<evidence type="ECO:0000313" key="3">
    <source>
        <dbReference type="Proteomes" id="UP000178086"/>
    </source>
</evidence>
<sequence length="226" mass="25536">MKRLFWRSFALSLALLVIVLPTNAFALPWGEAAYATNSTGGDTWAYGTFSRNWVMSQPHLDPGGKHVNSIYVRYDPQNIIELGWSRSDPEESTNPQGFTVRSKNGSYEPVALGAITEGQYANFQINIVSGTYNFETWINGVRMYTWTSCGFNFGKTRVGSERVNGGSAGDSNYANFQELKYRNSSGAWGYWYHINDEYLVVSGKTQEDIWYDVIPNDARHSLYINN</sequence>
<keyword evidence="1" id="KW-0732">Signal</keyword>
<feature type="chain" id="PRO_5009483193" description="DUF1080 domain-containing protein" evidence="1">
    <location>
        <begin position="27"/>
        <end position="226"/>
    </location>
</feature>
<accession>A0A1F2UPL8</accession>
<organism evidence="2 3">
    <name type="scientific">Candidatus Aquicultor primus</name>
    <dbReference type="NCBI Taxonomy" id="1797195"/>
    <lineage>
        <taxon>Bacteria</taxon>
        <taxon>Bacillati</taxon>
        <taxon>Actinomycetota</taxon>
        <taxon>Candidatus Aquicultoria</taxon>
        <taxon>Candidatus Aquicultorales</taxon>
        <taxon>Candidatus Aquicultoraceae</taxon>
        <taxon>Candidatus Aquicultor</taxon>
    </lineage>
</organism>